<evidence type="ECO:0000313" key="1">
    <source>
        <dbReference type="EMBL" id="JAD47274.1"/>
    </source>
</evidence>
<reference evidence="1" key="1">
    <citation type="submission" date="2014-09" db="EMBL/GenBank/DDBJ databases">
        <authorList>
            <person name="Magalhaes I.L.F."/>
            <person name="Oliveira U."/>
            <person name="Santos F.R."/>
            <person name="Vidigal T.H.D.A."/>
            <person name="Brescovit A.D."/>
            <person name="Santos A.J."/>
        </authorList>
    </citation>
    <scope>NUCLEOTIDE SEQUENCE</scope>
    <source>
        <tissue evidence="1">Shoot tissue taken approximately 20 cm above the soil surface</tissue>
    </source>
</reference>
<accession>A0A0A9A6F1</accession>
<reference evidence="1" key="2">
    <citation type="journal article" date="2015" name="Data Brief">
        <title>Shoot transcriptome of the giant reed, Arundo donax.</title>
        <authorList>
            <person name="Barrero R.A."/>
            <person name="Guerrero F.D."/>
            <person name="Moolhuijzen P."/>
            <person name="Goolsby J.A."/>
            <person name="Tidwell J."/>
            <person name="Bellgard S.E."/>
            <person name="Bellgard M.I."/>
        </authorList>
    </citation>
    <scope>NUCLEOTIDE SEQUENCE</scope>
    <source>
        <tissue evidence="1">Shoot tissue taken approximately 20 cm above the soil surface</tissue>
    </source>
</reference>
<dbReference type="AlphaFoldDB" id="A0A0A9A6F1"/>
<protein>
    <submittedName>
        <fullName evidence="1">Uncharacterized protein</fullName>
    </submittedName>
</protein>
<organism evidence="1">
    <name type="scientific">Arundo donax</name>
    <name type="common">Giant reed</name>
    <name type="synonym">Donax arundinaceus</name>
    <dbReference type="NCBI Taxonomy" id="35708"/>
    <lineage>
        <taxon>Eukaryota</taxon>
        <taxon>Viridiplantae</taxon>
        <taxon>Streptophyta</taxon>
        <taxon>Embryophyta</taxon>
        <taxon>Tracheophyta</taxon>
        <taxon>Spermatophyta</taxon>
        <taxon>Magnoliopsida</taxon>
        <taxon>Liliopsida</taxon>
        <taxon>Poales</taxon>
        <taxon>Poaceae</taxon>
        <taxon>PACMAD clade</taxon>
        <taxon>Arundinoideae</taxon>
        <taxon>Arundineae</taxon>
        <taxon>Arundo</taxon>
    </lineage>
</organism>
<dbReference type="EMBL" id="GBRH01250621">
    <property type="protein sequence ID" value="JAD47274.1"/>
    <property type="molecule type" value="Transcribed_RNA"/>
</dbReference>
<name>A0A0A9A6F1_ARUDO</name>
<proteinExistence type="predicted"/>
<sequence>MDYFMDTLWMPLVQNYF</sequence>